<evidence type="ECO:0000256" key="1">
    <source>
        <dbReference type="ARBA" id="ARBA00004604"/>
    </source>
</evidence>
<evidence type="ECO:0000313" key="16">
    <source>
        <dbReference type="Proteomes" id="UP000007151"/>
    </source>
</evidence>
<keyword evidence="4" id="KW-0479">Metal-binding</keyword>
<dbReference type="GO" id="GO:0001164">
    <property type="term" value="F:RNA polymerase I core promoter sequence-specific DNA binding"/>
    <property type="evidence" value="ECO:0007669"/>
    <property type="project" value="InterPro"/>
</dbReference>
<dbReference type="Pfam" id="PF11781">
    <property type="entry name" value="Zn_ribbon_RRN7"/>
    <property type="match status" value="1"/>
</dbReference>
<feature type="compositionally biased region" description="Basic and acidic residues" evidence="12">
    <location>
        <begin position="679"/>
        <end position="689"/>
    </location>
</feature>
<keyword evidence="9" id="KW-0804">Transcription</keyword>
<dbReference type="AlphaFoldDB" id="A0A212F3B2"/>
<dbReference type="InterPro" id="IPR048538">
    <property type="entry name" value="Rrn7_cyclin_C"/>
</dbReference>
<keyword evidence="6" id="KW-0862">Zinc</keyword>
<evidence type="ECO:0000256" key="11">
    <source>
        <dbReference type="ARBA" id="ARBA00032500"/>
    </source>
</evidence>
<feature type="region of interest" description="Disordered" evidence="12">
    <location>
        <begin position="766"/>
        <end position="791"/>
    </location>
</feature>
<dbReference type="Pfam" id="PF20645">
    <property type="entry name" value="Rrn7_cyclin_C"/>
    <property type="match status" value="1"/>
</dbReference>
<comment type="caution">
    <text evidence="15">The sequence shown here is derived from an EMBL/GenBank/DDBJ whole genome shotgun (WGS) entry which is preliminary data.</text>
</comment>
<keyword evidence="10" id="KW-0539">Nucleus</keyword>
<dbReference type="GO" id="GO:0070860">
    <property type="term" value="C:RNA polymerase I core factor complex"/>
    <property type="evidence" value="ECO:0007669"/>
    <property type="project" value="InterPro"/>
</dbReference>
<dbReference type="EMBL" id="AGBW02010584">
    <property type="protein sequence ID" value="OWR48229.1"/>
    <property type="molecule type" value="Genomic_DNA"/>
</dbReference>
<evidence type="ECO:0000256" key="7">
    <source>
        <dbReference type="ARBA" id="ARBA00023015"/>
    </source>
</evidence>
<dbReference type="GO" id="GO:0008270">
    <property type="term" value="F:zinc ion binding"/>
    <property type="evidence" value="ECO:0007669"/>
    <property type="project" value="UniProtKB-KW"/>
</dbReference>
<keyword evidence="7" id="KW-0805">Transcription regulation</keyword>
<dbReference type="PANTHER" id="PTHR31576:SF2">
    <property type="entry name" value="TATA BOX-BINDING PROTEIN-ASSOCIATED FACTOR RNA POLYMERASE I SUBUNIT B"/>
    <property type="match status" value="1"/>
</dbReference>
<evidence type="ECO:0000256" key="6">
    <source>
        <dbReference type="ARBA" id="ARBA00022833"/>
    </source>
</evidence>
<evidence type="ECO:0000256" key="2">
    <source>
        <dbReference type="ARBA" id="ARBA00006899"/>
    </source>
</evidence>
<dbReference type="GO" id="GO:0042790">
    <property type="term" value="P:nucleolar large rRNA transcription by RNA polymerase I"/>
    <property type="evidence" value="ECO:0007669"/>
    <property type="project" value="TreeGrafter"/>
</dbReference>
<dbReference type="STRING" id="278856.A0A212F3B2"/>
<evidence type="ECO:0000256" key="3">
    <source>
        <dbReference type="ARBA" id="ARBA00018994"/>
    </source>
</evidence>
<dbReference type="eggNOG" id="ENOG502RTHQ">
    <property type="taxonomic scope" value="Eukaryota"/>
</dbReference>
<proteinExistence type="inferred from homology"/>
<evidence type="ECO:0000313" key="15">
    <source>
        <dbReference type="EMBL" id="OWR48229.1"/>
    </source>
</evidence>
<dbReference type="InterPro" id="IPR033599">
    <property type="entry name" value="TAF1B/Rrn7"/>
</dbReference>
<keyword evidence="8" id="KW-0238">DNA-binding</keyword>
<protein>
    <recommendedName>
        <fullName evidence="3">TATA box-binding protein-associated factor RNA polymerase I subunit B</fullName>
    </recommendedName>
    <alternativeName>
        <fullName evidence="11">TATA box-binding protein-associated factor 1B</fullName>
    </alternativeName>
</protein>
<dbReference type="OrthoDB" id="10069252at2759"/>
<sequence length="984" mass="114172">MATDPCKICGSTDLNLVDGFYYCVECGTQDVNARETVVEQTMLADGTFAHTTIKKYKTVLEDSIEMSGEWHKWHAYNFILSGLTDELIALGAAPSVKTVVMWIWVRYIKKFQVKEDKENNNNFDDDSLAGSKKHCDNSSIISNDLSTESFKKDTEKFKRYINIVTKGTLLTILYVALNLDRSDIQLSHIFRYIREGRLSLYTCVKYVPKELSTKSIPHWMSFVRCQNEYTPKVIRAMAMTFFKCLDLGVPLVPDLNKILTNYIKELCLPKDFKRLVLSLMNLMPCDHLVIKSCCGRKIVRVPDYEGTCMAYVLVALKLCFGCDDDYEMKLSDEVDRINCDENHLRSYKLGMYSDPSERLLSFREWCTYLQFRKTILCKYYLPLARQMHMPIDDAVLMDHLEKRIKRKPKLRDEVTMDILNKIMLSDDKVAIPKTEFPATLTPMTSYTDVIIEYIQDPDFKLLLCEDFSQYSLKYATTDLKLPTEDFKIRGVSKNGKVVNPYVVGTLQARKGDNTMVFIRNCENKNWLKTKPPSVEHVVKVTSKSSDDSDQSCDSVIDITQPETDLNGTSTEKPEEEIEFETIDTEEWDKSIFDDDFLDLENRDNKNASIAESNENIFDFINNENDDIGHRDFQDSKIDLQNSINIDDAYESRDEDDYDPETFDRNKAIKELIDMACEKYKIPKPKEKQTQPRTQKRKSSLINDETGVSEPKRVRQIDKQARMEARTATKEILAAYYKNIEEDILQQVSEHVKTVIQNTDIINETVHEEPPEETTADENIEENSIEKESNQSVISSIHPNATVLDALNDEDDRTYDPVDPNFDEKTHDIKQLYVKFNKQDINVSDHLLDIEHDIDIEKIIEKKIDESQNGVTVTQSDNDEDIGDRHEKRVQKQTSDAFITEKRLYPDPFIKTELKKYRYWLRHYKTITFARCLDMNYKFDLELLENCPKSFIFVIKECAAILDCTTFCLYKCMQNLEVSLMALNK</sequence>
<feature type="compositionally biased region" description="Acidic residues" evidence="12">
    <location>
        <begin position="769"/>
        <end position="782"/>
    </location>
</feature>
<reference evidence="15 16" key="1">
    <citation type="journal article" date="2011" name="Cell">
        <title>The monarch butterfly genome yields insights into long-distance migration.</title>
        <authorList>
            <person name="Zhan S."/>
            <person name="Merlin C."/>
            <person name="Boore J.L."/>
            <person name="Reppert S.M."/>
        </authorList>
    </citation>
    <scope>NUCLEOTIDE SEQUENCE [LARGE SCALE GENOMIC DNA]</scope>
    <source>
        <strain evidence="15">F-2</strain>
    </source>
</reference>
<comment type="subcellular location">
    <subcellularLocation>
        <location evidence="1">Nucleus</location>
        <location evidence="1">Nucleolus</location>
    </subcellularLocation>
</comment>
<accession>A0A212F3B2</accession>
<evidence type="ECO:0000259" key="13">
    <source>
        <dbReference type="Pfam" id="PF11781"/>
    </source>
</evidence>
<keyword evidence="16" id="KW-1185">Reference proteome</keyword>
<feature type="region of interest" description="Disordered" evidence="12">
    <location>
        <begin position="679"/>
        <end position="721"/>
    </location>
</feature>
<evidence type="ECO:0000256" key="5">
    <source>
        <dbReference type="ARBA" id="ARBA00022771"/>
    </source>
</evidence>
<evidence type="ECO:0000256" key="8">
    <source>
        <dbReference type="ARBA" id="ARBA00023125"/>
    </source>
</evidence>
<gene>
    <name evidence="15" type="ORF">KGM_206265</name>
</gene>
<feature type="compositionally biased region" description="Basic and acidic residues" evidence="12">
    <location>
        <begin position="709"/>
        <end position="721"/>
    </location>
</feature>
<comment type="similarity">
    <text evidence="2">Belongs to the RRN7/TAF1B family.</text>
</comment>
<keyword evidence="5" id="KW-0863">Zinc-finger</keyword>
<evidence type="ECO:0000256" key="10">
    <source>
        <dbReference type="ARBA" id="ARBA00023242"/>
    </source>
</evidence>
<evidence type="ECO:0000256" key="4">
    <source>
        <dbReference type="ARBA" id="ARBA00022723"/>
    </source>
</evidence>
<organism evidence="15 16">
    <name type="scientific">Danaus plexippus plexippus</name>
    <dbReference type="NCBI Taxonomy" id="278856"/>
    <lineage>
        <taxon>Eukaryota</taxon>
        <taxon>Metazoa</taxon>
        <taxon>Ecdysozoa</taxon>
        <taxon>Arthropoda</taxon>
        <taxon>Hexapoda</taxon>
        <taxon>Insecta</taxon>
        <taxon>Pterygota</taxon>
        <taxon>Neoptera</taxon>
        <taxon>Endopterygota</taxon>
        <taxon>Lepidoptera</taxon>
        <taxon>Glossata</taxon>
        <taxon>Ditrysia</taxon>
        <taxon>Papilionoidea</taxon>
        <taxon>Nymphalidae</taxon>
        <taxon>Danainae</taxon>
        <taxon>Danaini</taxon>
        <taxon>Danaina</taxon>
        <taxon>Danaus</taxon>
        <taxon>Danaus</taxon>
    </lineage>
</organism>
<dbReference type="Proteomes" id="UP000007151">
    <property type="component" value="Unassembled WGS sequence"/>
</dbReference>
<evidence type="ECO:0000259" key="14">
    <source>
        <dbReference type="Pfam" id="PF20645"/>
    </source>
</evidence>
<evidence type="ECO:0000256" key="12">
    <source>
        <dbReference type="SAM" id="MobiDB-lite"/>
    </source>
</evidence>
<evidence type="ECO:0000256" key="9">
    <source>
        <dbReference type="ARBA" id="ARBA00023163"/>
    </source>
</evidence>
<name>A0A212F3B2_DANPL</name>
<feature type="domain" description="Rrn7/TAF1B C-terminal cyclin" evidence="14">
    <location>
        <begin position="233"/>
        <end position="371"/>
    </location>
</feature>
<dbReference type="GO" id="GO:0005668">
    <property type="term" value="C:RNA polymerase transcription factor SL1 complex"/>
    <property type="evidence" value="ECO:0007669"/>
    <property type="project" value="TreeGrafter"/>
</dbReference>
<dbReference type="InterPro" id="IPR021752">
    <property type="entry name" value="TF_Rrn7_Zf"/>
</dbReference>
<dbReference type="KEGG" id="dpl:KGM_206265"/>
<dbReference type="PANTHER" id="PTHR31576">
    <property type="entry name" value="TATA BOX-BINDING PROTEIN-ASSOCIATED FACTOR RNA POLYMERASE I SUBUNIT B"/>
    <property type="match status" value="1"/>
</dbReference>
<feature type="domain" description="RRN7-type" evidence="13">
    <location>
        <begin position="5"/>
        <end position="29"/>
    </location>
</feature>